<dbReference type="Proteomes" id="UP000837857">
    <property type="component" value="Chromosome 3"/>
</dbReference>
<dbReference type="EMBL" id="OW152815">
    <property type="protein sequence ID" value="CAH2063580.1"/>
    <property type="molecule type" value="Genomic_DNA"/>
</dbReference>
<proteinExistence type="predicted"/>
<evidence type="ECO:0000313" key="1">
    <source>
        <dbReference type="EMBL" id="CAH2063580.1"/>
    </source>
</evidence>
<name>A0ABN8ITW8_9NEOP</name>
<feature type="non-terminal residue" evidence="1">
    <location>
        <position position="152"/>
    </location>
</feature>
<gene>
    <name evidence="1" type="ORF">IPOD504_LOCUS12582</name>
</gene>
<accession>A0ABN8ITW8</accession>
<protein>
    <submittedName>
        <fullName evidence="1">Uncharacterized protein</fullName>
    </submittedName>
</protein>
<sequence length="152" mass="16971">MNATNGNTWQWYRDVVRSWLEDPGAEEFGGLNLTSLTMDQAYMIGVSDRNVSVYSVSDDCFRCPFELQKILEGGVENVMVMSTARRATLRVYEEIGEQYMSAGNTTGLICQLRPNLGQFGVYTLNASGGGCDVRTDKEPVNIYLRESNSNNE</sequence>
<organism evidence="1 2">
    <name type="scientific">Iphiclides podalirius</name>
    <name type="common">scarce swallowtail</name>
    <dbReference type="NCBI Taxonomy" id="110791"/>
    <lineage>
        <taxon>Eukaryota</taxon>
        <taxon>Metazoa</taxon>
        <taxon>Ecdysozoa</taxon>
        <taxon>Arthropoda</taxon>
        <taxon>Hexapoda</taxon>
        <taxon>Insecta</taxon>
        <taxon>Pterygota</taxon>
        <taxon>Neoptera</taxon>
        <taxon>Endopterygota</taxon>
        <taxon>Lepidoptera</taxon>
        <taxon>Glossata</taxon>
        <taxon>Ditrysia</taxon>
        <taxon>Papilionoidea</taxon>
        <taxon>Papilionidae</taxon>
        <taxon>Papilioninae</taxon>
        <taxon>Iphiclides</taxon>
    </lineage>
</organism>
<reference evidence="1" key="1">
    <citation type="submission" date="2022-03" db="EMBL/GenBank/DDBJ databases">
        <authorList>
            <person name="Martin H S."/>
        </authorList>
    </citation>
    <scope>NUCLEOTIDE SEQUENCE</scope>
</reference>
<keyword evidence="2" id="KW-1185">Reference proteome</keyword>
<evidence type="ECO:0000313" key="2">
    <source>
        <dbReference type="Proteomes" id="UP000837857"/>
    </source>
</evidence>